<keyword evidence="1" id="KW-1133">Transmembrane helix</keyword>
<proteinExistence type="predicted"/>
<accession>A0A318TZC2</accession>
<keyword evidence="4" id="KW-1185">Reference proteome</keyword>
<gene>
    <name evidence="3" type="ORF">C8J30_105122</name>
</gene>
<evidence type="ECO:0000256" key="2">
    <source>
        <dbReference type="SAM" id="SignalP"/>
    </source>
</evidence>
<organism evidence="3 4">
    <name type="scientific">Rhodobacter viridis</name>
    <dbReference type="NCBI Taxonomy" id="1054202"/>
    <lineage>
        <taxon>Bacteria</taxon>
        <taxon>Pseudomonadati</taxon>
        <taxon>Pseudomonadota</taxon>
        <taxon>Alphaproteobacteria</taxon>
        <taxon>Rhodobacterales</taxon>
        <taxon>Rhodobacter group</taxon>
        <taxon>Rhodobacter</taxon>
    </lineage>
</organism>
<name>A0A318TZC2_9RHOB</name>
<sequence length="237" mass="25083">MPQNTPPPRISATAFLAFASGLSLSAPAAFGAEPQVLSALRVAFWHLPGSTTVFLATPLALAAVLFHRPLISNLHALAVGLSIRASALQPAPKATEAPLDPLAPAKHLAEGGALADLVKLRMTEVHRQLRRLAPELLPVFADCRAAQVRLLHDLRNRPAEARLDAETGLIGALVQIETATRKLSVVLPDTTKEYALGNYADTLEKVTGETLDCLIALRARSKGAQRGVQIGGEVDPA</sequence>
<feature type="transmembrane region" description="Helical" evidence="1">
    <location>
        <begin position="47"/>
        <end position="66"/>
    </location>
</feature>
<dbReference type="EMBL" id="QJTK01000005">
    <property type="protein sequence ID" value="PYF10313.1"/>
    <property type="molecule type" value="Genomic_DNA"/>
</dbReference>
<keyword evidence="2" id="KW-0732">Signal</keyword>
<evidence type="ECO:0000313" key="4">
    <source>
        <dbReference type="Proteomes" id="UP000247727"/>
    </source>
</evidence>
<comment type="caution">
    <text evidence="3">The sequence shown here is derived from an EMBL/GenBank/DDBJ whole genome shotgun (WGS) entry which is preliminary data.</text>
</comment>
<dbReference type="RefSeq" id="WP_110805488.1">
    <property type="nucleotide sequence ID" value="NZ_QJTK01000005.1"/>
</dbReference>
<dbReference type="AlphaFoldDB" id="A0A318TZC2"/>
<keyword evidence="1" id="KW-0812">Transmembrane</keyword>
<keyword evidence="1" id="KW-0472">Membrane</keyword>
<dbReference type="OrthoDB" id="7688508at2"/>
<protein>
    <recommendedName>
        <fullName evidence="5">5-bromo-4-chloroindolyl phosphate hydrolysis protein</fullName>
    </recommendedName>
</protein>
<feature type="signal peptide" evidence="2">
    <location>
        <begin position="1"/>
        <end position="28"/>
    </location>
</feature>
<evidence type="ECO:0000256" key="1">
    <source>
        <dbReference type="SAM" id="Phobius"/>
    </source>
</evidence>
<reference evidence="3 4" key="1">
    <citation type="submission" date="2018-06" db="EMBL/GenBank/DDBJ databases">
        <title>Genomic Encyclopedia of Type Strains, Phase III (KMG-III): the genomes of soil and plant-associated and newly described type strains.</title>
        <authorList>
            <person name="Whitman W."/>
        </authorList>
    </citation>
    <scope>NUCLEOTIDE SEQUENCE [LARGE SCALE GENOMIC DNA]</scope>
    <source>
        <strain evidence="3 4">JA737</strain>
    </source>
</reference>
<evidence type="ECO:0000313" key="3">
    <source>
        <dbReference type="EMBL" id="PYF10313.1"/>
    </source>
</evidence>
<evidence type="ECO:0008006" key="5">
    <source>
        <dbReference type="Google" id="ProtNLM"/>
    </source>
</evidence>
<dbReference type="Proteomes" id="UP000247727">
    <property type="component" value="Unassembled WGS sequence"/>
</dbReference>
<feature type="chain" id="PRO_5016274173" description="5-bromo-4-chloroindolyl phosphate hydrolysis protein" evidence="2">
    <location>
        <begin position="29"/>
        <end position="237"/>
    </location>
</feature>